<dbReference type="Pfam" id="PF04991">
    <property type="entry name" value="LicD"/>
    <property type="match status" value="1"/>
</dbReference>
<proteinExistence type="predicted"/>
<dbReference type="InterPro" id="IPR052942">
    <property type="entry name" value="LPS_cholinephosphotransferase"/>
</dbReference>
<gene>
    <name evidence="4" type="ORF">FOZ63_028940</name>
</gene>
<sequence length="602" mass="66564">MPPSPDPPCDTRISYETKQPQSSSSTNSRSKTTTATDDDRGGEGRDPPIVTLSRHLMADYRDESYENAAAGGDGHGGQGYITAEFDSEFDSDSEASDSSATPKHDVDDGPRHVSKILSPDVVPRSSVEDSSQGNMPSMVATRPSAATGTQPSLWLDLSDMLREATSLVDGLVQQAKGFQFPESCQRNTYHSFLSAMPVASSPRFLFFLLPLLICSIEGKGSPHAYIQVLPEDYPQTARDDQIFLCPYDALPSDLGPWPAESIMINGSACMDRREFGLFHNQETALECYSHVTDDVTKIMDQLEMPVFLVSGSLLGWYRHNQSQIPWDLDADVGLMRDDCDASFKRYGGDFDNILDLLQNKMGPGYHIAARQTGVGNELPSDSFLGCNTDEFYVRTDYKGQTCHVDVWMLSQQDKWSADSNQKCKCPDSVPFPRVCRWPDACNTVSDLVPPTWSTQTGGNFTAQVMVPNKPIDVLQNEYGNIALYNMKRVPANYNFHDYALVVGDPLDWDSVHSTTYPPILWDEPGNPLFRSIFGTSIRERTVLDICIGVVLCVLLVLICCLIAYCIIKRKRAEHVSYTSLEMQPTTPAAAADPTTTAVDDEV</sequence>
<dbReference type="EMBL" id="JABANO010007303">
    <property type="protein sequence ID" value="KAF4750312.1"/>
    <property type="molecule type" value="Genomic_DNA"/>
</dbReference>
<keyword evidence="2" id="KW-0812">Transmembrane</keyword>
<evidence type="ECO:0000256" key="1">
    <source>
        <dbReference type="SAM" id="MobiDB-lite"/>
    </source>
</evidence>
<accession>A0A7J6U086</accession>
<keyword evidence="2" id="KW-0472">Membrane</keyword>
<dbReference type="InterPro" id="IPR007074">
    <property type="entry name" value="LicD/FKTN/FKRP_NTP_transf"/>
</dbReference>
<name>A0A7J6U086_PEROL</name>
<reference evidence="4 5" key="1">
    <citation type="submission" date="2020-04" db="EMBL/GenBank/DDBJ databases">
        <title>Perkinsus olseni comparative genomics.</title>
        <authorList>
            <person name="Bogema D.R."/>
        </authorList>
    </citation>
    <scope>NUCLEOTIDE SEQUENCE [LARGE SCALE GENOMIC DNA]</scope>
    <source>
        <strain evidence="4 5">ATCC PRA-207</strain>
    </source>
</reference>
<evidence type="ECO:0000313" key="5">
    <source>
        <dbReference type="Proteomes" id="UP000553632"/>
    </source>
</evidence>
<feature type="region of interest" description="Disordered" evidence="1">
    <location>
        <begin position="88"/>
        <end position="145"/>
    </location>
</feature>
<feature type="region of interest" description="Disordered" evidence="1">
    <location>
        <begin position="1"/>
        <end position="58"/>
    </location>
</feature>
<feature type="compositionally biased region" description="Basic and acidic residues" evidence="1">
    <location>
        <begin position="102"/>
        <end position="111"/>
    </location>
</feature>
<evidence type="ECO:0000259" key="3">
    <source>
        <dbReference type="Pfam" id="PF04991"/>
    </source>
</evidence>
<dbReference type="GO" id="GO:0009100">
    <property type="term" value="P:glycoprotein metabolic process"/>
    <property type="evidence" value="ECO:0007669"/>
    <property type="project" value="UniProtKB-ARBA"/>
</dbReference>
<feature type="compositionally biased region" description="Low complexity" evidence="1">
    <location>
        <begin position="22"/>
        <end position="35"/>
    </location>
</feature>
<dbReference type="AlphaFoldDB" id="A0A7J6U086"/>
<dbReference type="PANTHER" id="PTHR43404">
    <property type="entry name" value="LIPOPOLYSACCHARIDE CHOLINEPHOSPHOTRANSFERASE LICD"/>
    <property type="match status" value="1"/>
</dbReference>
<feature type="compositionally biased region" description="Basic and acidic residues" evidence="1">
    <location>
        <begin position="37"/>
        <end position="46"/>
    </location>
</feature>
<evidence type="ECO:0000313" key="4">
    <source>
        <dbReference type="EMBL" id="KAF4750312.1"/>
    </source>
</evidence>
<comment type="caution">
    <text evidence="4">The sequence shown here is derived from an EMBL/GenBank/DDBJ whole genome shotgun (WGS) entry which is preliminary data.</text>
</comment>
<dbReference type="Proteomes" id="UP000553632">
    <property type="component" value="Unassembled WGS sequence"/>
</dbReference>
<feature type="transmembrane region" description="Helical" evidence="2">
    <location>
        <begin position="547"/>
        <end position="567"/>
    </location>
</feature>
<keyword evidence="2" id="KW-1133">Transmembrane helix</keyword>
<evidence type="ECO:0000256" key="2">
    <source>
        <dbReference type="SAM" id="Phobius"/>
    </source>
</evidence>
<keyword evidence="5" id="KW-1185">Reference proteome</keyword>
<feature type="domain" description="LicD/FKTN/FKRP nucleotidyltransferase" evidence="3">
    <location>
        <begin position="303"/>
        <end position="339"/>
    </location>
</feature>
<dbReference type="PANTHER" id="PTHR43404:SF1">
    <property type="entry name" value="MNN4P"/>
    <property type="match status" value="1"/>
</dbReference>
<organism evidence="4 5">
    <name type="scientific">Perkinsus olseni</name>
    <name type="common">Perkinsus atlanticus</name>
    <dbReference type="NCBI Taxonomy" id="32597"/>
    <lineage>
        <taxon>Eukaryota</taxon>
        <taxon>Sar</taxon>
        <taxon>Alveolata</taxon>
        <taxon>Perkinsozoa</taxon>
        <taxon>Perkinsea</taxon>
        <taxon>Perkinsida</taxon>
        <taxon>Perkinsidae</taxon>
        <taxon>Perkinsus</taxon>
    </lineage>
</organism>
<protein>
    <recommendedName>
        <fullName evidence="3">LicD/FKTN/FKRP nucleotidyltransferase domain-containing protein</fullName>
    </recommendedName>
</protein>